<organism evidence="3 4">
    <name type="scientific">Nitrosomonas nitrosa</name>
    <dbReference type="NCBI Taxonomy" id="52442"/>
    <lineage>
        <taxon>Bacteria</taxon>
        <taxon>Pseudomonadati</taxon>
        <taxon>Pseudomonadota</taxon>
        <taxon>Betaproteobacteria</taxon>
        <taxon>Nitrosomonadales</taxon>
        <taxon>Nitrosomonadaceae</taxon>
        <taxon>Nitrosomonas</taxon>
    </lineage>
</organism>
<dbReference type="EMBL" id="FOUF01000040">
    <property type="protein sequence ID" value="SFM85204.1"/>
    <property type="molecule type" value="Genomic_DNA"/>
</dbReference>
<name>A0A1I4U8A2_9PROT</name>
<reference evidence="3 4" key="1">
    <citation type="submission" date="2016-10" db="EMBL/GenBank/DDBJ databases">
        <authorList>
            <person name="de Groot N.N."/>
        </authorList>
    </citation>
    <scope>NUCLEOTIDE SEQUENCE [LARGE SCALE GENOMIC DNA]</scope>
    <source>
        <strain evidence="3 4">Nm146</strain>
    </source>
</reference>
<dbReference type="PANTHER" id="PTHR43563">
    <property type="entry name" value="AMINE OXIDASE"/>
    <property type="match status" value="1"/>
</dbReference>
<dbReference type="PANTHER" id="PTHR43563:SF1">
    <property type="entry name" value="AMINE OXIDASE [FLAVIN-CONTAINING] B"/>
    <property type="match status" value="1"/>
</dbReference>
<proteinExistence type="inferred from homology"/>
<dbReference type="InterPro" id="IPR002937">
    <property type="entry name" value="Amino_oxidase"/>
</dbReference>
<keyword evidence="4" id="KW-1185">Reference proteome</keyword>
<dbReference type="STRING" id="52442.SAMN05421880_14014"/>
<dbReference type="GO" id="GO:0016491">
    <property type="term" value="F:oxidoreductase activity"/>
    <property type="evidence" value="ECO:0007669"/>
    <property type="project" value="InterPro"/>
</dbReference>
<dbReference type="Proteomes" id="UP000199561">
    <property type="component" value="Unassembled WGS sequence"/>
</dbReference>
<dbReference type="Pfam" id="PF01593">
    <property type="entry name" value="Amino_oxidase"/>
    <property type="match status" value="1"/>
</dbReference>
<dbReference type="RefSeq" id="WP_090672214.1">
    <property type="nucleotide sequence ID" value="NZ_FOUF01000040.1"/>
</dbReference>
<evidence type="ECO:0000313" key="3">
    <source>
        <dbReference type="EMBL" id="SFM85204.1"/>
    </source>
</evidence>
<dbReference type="SUPFAM" id="SSF51905">
    <property type="entry name" value="FAD/NAD(P)-binding domain"/>
    <property type="match status" value="1"/>
</dbReference>
<evidence type="ECO:0000259" key="2">
    <source>
        <dbReference type="Pfam" id="PF01593"/>
    </source>
</evidence>
<comment type="similarity">
    <text evidence="1">Belongs to the flavin monoamine oxidase family.</text>
</comment>
<evidence type="ECO:0000256" key="1">
    <source>
        <dbReference type="ARBA" id="ARBA00005995"/>
    </source>
</evidence>
<gene>
    <name evidence="3" type="ORF">SAMN05421880_14014</name>
</gene>
<protein>
    <submittedName>
        <fullName evidence="3">Monoamine oxidase</fullName>
    </submittedName>
</protein>
<dbReference type="InterPro" id="IPR036188">
    <property type="entry name" value="FAD/NAD-bd_sf"/>
</dbReference>
<dbReference type="AlphaFoldDB" id="A0A1I4U8A2"/>
<accession>A0A1I4U8A2</accession>
<dbReference type="InterPro" id="IPR050703">
    <property type="entry name" value="Flavin_MAO"/>
</dbReference>
<dbReference type="Gene3D" id="3.50.50.60">
    <property type="entry name" value="FAD/NAD(P)-binding domain"/>
    <property type="match status" value="1"/>
</dbReference>
<feature type="domain" description="Amine oxidase" evidence="2">
    <location>
        <begin position="17"/>
        <end position="494"/>
    </location>
</feature>
<sequence>MLNETAQLDTVIIGGGITGLYTCYQLRQQKGPNHKIALFEASDRFGGRIETVEMDGFLAEFGPMRFEKKGQPLLMQLIQTLGLETCYFPPYTPATNLEALFDLEKDEGRISHGHPFNALELLSLGILRILQQSGGDLNNPRDTHHWEWWATLDEPFYHQVRSELTFNGIPLHKMGFWNALSEVLSHNALKKIIEYGTFYHLIHQNPNAAEWINFWLRGLHPGDELVGIRQGTEALITELTQTLASPQYASVRLYKNHCLSAIHQGGNDQLRLVLKTSHHESVTVRTRHLILAIPQSPLKKLLPFFPDAISRIIDAVIPIPLMKCFFVTKKPWWNAATKPQTRASSIPARELHYYYREEQDEKRGMVMVYGDAPSMNYWKFFVTNEPHQKAEINQNERLIEQYLKYLTPHPGNIHPKERIAQTQAITCFGIRDWSREPFEAGCHIWKPGIQAEQSIAMLASFGLADSPAKGNIHICGEAYSDFQGFIEGGLRSALGVIPHIQ</sequence>
<evidence type="ECO:0000313" key="4">
    <source>
        <dbReference type="Proteomes" id="UP000199561"/>
    </source>
</evidence>